<evidence type="ECO:0000256" key="5">
    <source>
        <dbReference type="ARBA" id="ARBA00022777"/>
    </source>
</evidence>
<proteinExistence type="predicted"/>
<name>A0A1I2QVC5_9ACTN</name>
<evidence type="ECO:0000313" key="13">
    <source>
        <dbReference type="Proteomes" id="UP000533017"/>
    </source>
</evidence>
<dbReference type="InterPro" id="IPR008266">
    <property type="entry name" value="Tyr_kinase_AS"/>
</dbReference>
<dbReference type="GO" id="GO:0005524">
    <property type="term" value="F:ATP binding"/>
    <property type="evidence" value="ECO:0007669"/>
    <property type="project" value="UniProtKB-KW"/>
</dbReference>
<evidence type="ECO:0000259" key="9">
    <source>
        <dbReference type="PROSITE" id="PS50011"/>
    </source>
</evidence>
<keyword evidence="8" id="KW-0472">Membrane</keyword>
<keyword evidence="6" id="KW-0067">ATP-binding</keyword>
<keyword evidence="2" id="KW-0723">Serine/threonine-protein kinase</keyword>
<dbReference type="Pfam" id="PF00069">
    <property type="entry name" value="Pkinase"/>
    <property type="match status" value="1"/>
</dbReference>
<accession>A0A1I2QVC5</accession>
<dbReference type="Proteomes" id="UP000199052">
    <property type="component" value="Unassembled WGS sequence"/>
</dbReference>
<dbReference type="Proteomes" id="UP000533017">
    <property type="component" value="Unassembled WGS sequence"/>
</dbReference>
<dbReference type="EC" id="2.7.11.1" evidence="1"/>
<dbReference type="InterPro" id="IPR011009">
    <property type="entry name" value="Kinase-like_dom_sf"/>
</dbReference>
<dbReference type="OrthoDB" id="3778994at2"/>
<dbReference type="PROSITE" id="PS50011">
    <property type="entry name" value="PROTEIN_KINASE_DOM"/>
    <property type="match status" value="1"/>
</dbReference>
<dbReference type="SUPFAM" id="SSF56112">
    <property type="entry name" value="Protein kinase-like (PK-like)"/>
    <property type="match status" value="1"/>
</dbReference>
<feature type="region of interest" description="Disordered" evidence="7">
    <location>
        <begin position="252"/>
        <end position="352"/>
    </location>
</feature>
<evidence type="ECO:0000313" key="10">
    <source>
        <dbReference type="EMBL" id="NYH82553.1"/>
    </source>
</evidence>
<evidence type="ECO:0000256" key="3">
    <source>
        <dbReference type="ARBA" id="ARBA00022679"/>
    </source>
</evidence>
<evidence type="ECO:0000256" key="2">
    <source>
        <dbReference type="ARBA" id="ARBA00022527"/>
    </source>
</evidence>
<keyword evidence="5 11" id="KW-0418">Kinase</keyword>
<dbReference type="STRING" id="504797.SAMN05421678_10540"/>
<dbReference type="AlphaFoldDB" id="A0A1I2QVC5"/>
<gene>
    <name evidence="10" type="ORF">FHR37_001404</name>
    <name evidence="11" type="ORF">SAMN05421678_10540</name>
</gene>
<feature type="compositionally biased region" description="Acidic residues" evidence="7">
    <location>
        <begin position="334"/>
        <end position="348"/>
    </location>
</feature>
<evidence type="ECO:0000256" key="8">
    <source>
        <dbReference type="SAM" id="Phobius"/>
    </source>
</evidence>
<reference evidence="10 13" key="2">
    <citation type="submission" date="2020-07" db="EMBL/GenBank/DDBJ databases">
        <title>Sequencing the genomes of 1000 actinobacteria strains.</title>
        <authorList>
            <person name="Klenk H.-P."/>
        </authorList>
    </citation>
    <scope>NUCLEOTIDE SEQUENCE [LARGE SCALE GENOMIC DNA]</scope>
    <source>
        <strain evidence="10 13">DSM 45117</strain>
    </source>
</reference>
<evidence type="ECO:0000313" key="12">
    <source>
        <dbReference type="Proteomes" id="UP000199052"/>
    </source>
</evidence>
<evidence type="ECO:0000256" key="4">
    <source>
        <dbReference type="ARBA" id="ARBA00022741"/>
    </source>
</evidence>
<evidence type="ECO:0000256" key="6">
    <source>
        <dbReference type="ARBA" id="ARBA00022840"/>
    </source>
</evidence>
<reference evidence="11 12" key="1">
    <citation type="submission" date="2016-10" db="EMBL/GenBank/DDBJ databases">
        <authorList>
            <person name="de Groot N.N."/>
        </authorList>
    </citation>
    <scope>NUCLEOTIDE SEQUENCE [LARGE SCALE GENOMIC DNA]</scope>
    <source>
        <strain evidence="11 12">CPCC 202808</strain>
    </source>
</reference>
<keyword evidence="13" id="KW-1185">Reference proteome</keyword>
<keyword evidence="3" id="KW-0808">Transferase</keyword>
<keyword evidence="8" id="KW-0812">Transmembrane</keyword>
<feature type="compositionally biased region" description="Low complexity" evidence="7">
    <location>
        <begin position="319"/>
        <end position="333"/>
    </location>
</feature>
<feature type="domain" description="Protein kinase" evidence="9">
    <location>
        <begin position="10"/>
        <end position="245"/>
    </location>
</feature>
<dbReference type="CDD" id="cd14014">
    <property type="entry name" value="STKc_PknB_like"/>
    <property type="match status" value="1"/>
</dbReference>
<evidence type="ECO:0000313" key="11">
    <source>
        <dbReference type="EMBL" id="SFG30217.1"/>
    </source>
</evidence>
<dbReference type="InterPro" id="IPR000719">
    <property type="entry name" value="Prot_kinase_dom"/>
</dbReference>
<evidence type="ECO:0000256" key="1">
    <source>
        <dbReference type="ARBA" id="ARBA00012513"/>
    </source>
</evidence>
<dbReference type="Gene3D" id="1.10.510.10">
    <property type="entry name" value="Transferase(Phosphotransferase) domain 1"/>
    <property type="match status" value="1"/>
</dbReference>
<dbReference type="PANTHER" id="PTHR43289">
    <property type="entry name" value="MITOGEN-ACTIVATED PROTEIN KINASE KINASE KINASE 20-RELATED"/>
    <property type="match status" value="1"/>
</dbReference>
<keyword evidence="4" id="KW-0547">Nucleotide-binding</keyword>
<dbReference type="Gene3D" id="3.30.200.20">
    <property type="entry name" value="Phosphorylase Kinase, domain 1"/>
    <property type="match status" value="1"/>
</dbReference>
<dbReference type="PANTHER" id="PTHR43289:SF6">
    <property type="entry name" value="SERINE_THREONINE-PROTEIN KINASE NEKL-3"/>
    <property type="match status" value="1"/>
</dbReference>
<dbReference type="EMBL" id="FOOI01000005">
    <property type="protein sequence ID" value="SFG30217.1"/>
    <property type="molecule type" value="Genomic_DNA"/>
</dbReference>
<keyword evidence="8" id="KW-1133">Transmembrane helix</keyword>
<protein>
    <recommendedName>
        <fullName evidence="1">non-specific serine/threonine protein kinase</fullName>
        <ecNumber evidence="1">2.7.11.1</ecNumber>
    </recommendedName>
</protein>
<feature type="compositionally biased region" description="Polar residues" evidence="7">
    <location>
        <begin position="275"/>
        <end position="285"/>
    </location>
</feature>
<dbReference type="GO" id="GO:0004674">
    <property type="term" value="F:protein serine/threonine kinase activity"/>
    <property type="evidence" value="ECO:0007669"/>
    <property type="project" value="UniProtKB-KW"/>
</dbReference>
<organism evidence="11 12">
    <name type="scientific">Actinopolymorpha cephalotaxi</name>
    <dbReference type="NCBI Taxonomy" id="504797"/>
    <lineage>
        <taxon>Bacteria</taxon>
        <taxon>Bacillati</taxon>
        <taxon>Actinomycetota</taxon>
        <taxon>Actinomycetes</taxon>
        <taxon>Propionibacteriales</taxon>
        <taxon>Actinopolymorphaceae</taxon>
        <taxon>Actinopolymorpha</taxon>
    </lineage>
</organism>
<dbReference type="EMBL" id="JACBZA010000001">
    <property type="protein sequence ID" value="NYH82553.1"/>
    <property type="molecule type" value="Genomic_DNA"/>
</dbReference>
<feature type="transmembrane region" description="Helical" evidence="8">
    <location>
        <begin position="359"/>
        <end position="380"/>
    </location>
</feature>
<evidence type="ECO:0000256" key="7">
    <source>
        <dbReference type="SAM" id="MobiDB-lite"/>
    </source>
</evidence>
<dbReference type="PROSITE" id="PS00109">
    <property type="entry name" value="PROTEIN_KINASE_TYR"/>
    <property type="match status" value="1"/>
</dbReference>
<dbReference type="RefSeq" id="WP_092882927.1">
    <property type="nucleotide sequence ID" value="NZ_FOOI01000005.1"/>
</dbReference>
<sequence>MQGDFHVDGYDIEGLLGAGPAGEVWLAREPASGAQAALKRVRPRDTAAQEEAGRIVSALEPLDHPHLLRIREMLPYEREVVFVLDYAEGGSLGQLLLARPALDPGEVVTVATAMAGALEAVHRRGIVHGDVTPENVLFTADARPLLADAGLLRLVEGGEAGTVGYSDPAGHDGTPPTPAGDVYGLAAVCYTALTGATPETGVGRRPLHQMAPGVPPALAHIVEAGLQARPSQRPAMAQFGAQLAAACPTSPVRFPSGSGGGDSAPFGPNLGPGTESGTDLGSDSGTRGGWDPARGSGTRPRAAGPTPPPDFPSAYGDTGAAPAEAGHAPAAEATDSEDSEDTEDTEGVDEARRSGRRRLLLLAGVPVLLVVVAVSGVLGWRAVREPAADPTPTSTMAAMSPAEARWAKVLDDLDVRRARAWKEWKPALLNQVYTPGSVPMNDDLTRLRKYEQGGVTSVDGLRTPIRSLHVVSQGSDRVVVDAESQLQRYRIQIDGNYYPRDGEPPRRFRITLERSGTDGGWLIAASREIAGTTPAEPSR</sequence>